<dbReference type="InterPro" id="IPR051027">
    <property type="entry name" value="bZIP_transcription_factors"/>
</dbReference>
<name>A0A8D1L6M6_PIG</name>
<feature type="compositionally biased region" description="Basic residues" evidence="9">
    <location>
        <begin position="316"/>
        <end position="353"/>
    </location>
</feature>
<evidence type="ECO:0000256" key="5">
    <source>
        <dbReference type="ARBA" id="ARBA00023163"/>
    </source>
</evidence>
<feature type="compositionally biased region" description="Basic residues" evidence="9">
    <location>
        <begin position="298"/>
        <end position="307"/>
    </location>
</feature>
<protein>
    <recommendedName>
        <fullName evidence="14">Cyclic AMP-responsive element-binding protein 5</fullName>
    </recommendedName>
</protein>
<evidence type="ECO:0000256" key="9">
    <source>
        <dbReference type="SAM" id="MobiDB-lite"/>
    </source>
</evidence>
<evidence type="ECO:0000256" key="3">
    <source>
        <dbReference type="ARBA" id="ARBA00023125"/>
    </source>
</evidence>
<dbReference type="SMART" id="SM00338">
    <property type="entry name" value="BRLZ"/>
    <property type="match status" value="1"/>
</dbReference>
<dbReference type="Proteomes" id="UP000694728">
    <property type="component" value="Unplaced"/>
</dbReference>
<evidence type="ECO:0000259" key="10">
    <source>
        <dbReference type="PROSITE" id="PS50157"/>
    </source>
</evidence>
<feature type="compositionally biased region" description="Low complexity" evidence="9">
    <location>
        <begin position="374"/>
        <end position="384"/>
    </location>
</feature>
<dbReference type="InterPro" id="IPR036236">
    <property type="entry name" value="Znf_C2H2_sf"/>
</dbReference>
<feature type="region of interest" description="Disordered" evidence="9">
    <location>
        <begin position="476"/>
        <end position="496"/>
    </location>
</feature>
<dbReference type="PROSITE" id="PS50157">
    <property type="entry name" value="ZINC_FINGER_C2H2_2"/>
    <property type="match status" value="1"/>
</dbReference>
<feature type="compositionally biased region" description="Polar residues" evidence="9">
    <location>
        <begin position="364"/>
        <end position="373"/>
    </location>
</feature>
<dbReference type="PROSITE" id="PS00028">
    <property type="entry name" value="ZINC_FINGER_C2H2_1"/>
    <property type="match status" value="1"/>
</dbReference>
<dbReference type="PIRSF" id="PIRSF003153">
    <property type="entry name" value="ATF2_CRE-BP1"/>
    <property type="match status" value="1"/>
</dbReference>
<dbReference type="SUPFAM" id="SSF57667">
    <property type="entry name" value="beta-beta-alpha zinc fingers"/>
    <property type="match status" value="1"/>
</dbReference>
<keyword evidence="4" id="KW-0010">Activator</keyword>
<dbReference type="InterPro" id="IPR016378">
    <property type="entry name" value="TF_CRE-BP1-typ"/>
</dbReference>
<keyword evidence="5" id="KW-0804">Transcription</keyword>
<dbReference type="GO" id="GO:0008270">
    <property type="term" value="F:zinc ion binding"/>
    <property type="evidence" value="ECO:0007669"/>
    <property type="project" value="UniProtKB-KW"/>
</dbReference>
<keyword evidence="7" id="KW-0863">Zinc-finger</keyword>
<dbReference type="Ensembl" id="ENSSSCT00045057442.1">
    <property type="protein sequence ID" value="ENSSSCP00045040163.1"/>
    <property type="gene ID" value="ENSSSCG00045033570.1"/>
</dbReference>
<dbReference type="PROSITE" id="PS00036">
    <property type="entry name" value="BZIP_BASIC"/>
    <property type="match status" value="1"/>
</dbReference>
<dbReference type="Ensembl" id="ENSSSCT00025099516.1">
    <property type="protein sequence ID" value="ENSSSCP00025043826.1"/>
    <property type="gene ID" value="ENSSSCG00025072371.1"/>
</dbReference>
<dbReference type="PANTHER" id="PTHR19304">
    <property type="entry name" value="CYCLIC-AMP RESPONSE ELEMENT BINDING PROTEIN"/>
    <property type="match status" value="1"/>
</dbReference>
<dbReference type="InterPro" id="IPR046347">
    <property type="entry name" value="bZIP_sf"/>
</dbReference>
<evidence type="ECO:0000259" key="11">
    <source>
        <dbReference type="PROSITE" id="PS50217"/>
    </source>
</evidence>
<evidence type="ECO:0000256" key="2">
    <source>
        <dbReference type="ARBA" id="ARBA00023015"/>
    </source>
</evidence>
<evidence type="ECO:0000256" key="7">
    <source>
        <dbReference type="PROSITE-ProRule" id="PRU00042"/>
    </source>
</evidence>
<keyword evidence="7" id="KW-0479">Metal-binding</keyword>
<evidence type="ECO:0000256" key="8">
    <source>
        <dbReference type="SAM" id="Coils"/>
    </source>
</evidence>
<accession>A0A8D1L6M6</accession>
<evidence type="ECO:0000313" key="12">
    <source>
        <dbReference type="Ensembl" id="ENSSSCP00045040163.1"/>
    </source>
</evidence>
<reference evidence="12" key="1">
    <citation type="submission" date="2025-05" db="UniProtKB">
        <authorList>
            <consortium name="Ensembl"/>
        </authorList>
    </citation>
    <scope>IDENTIFICATION</scope>
</reference>
<organism evidence="12 13">
    <name type="scientific">Sus scrofa</name>
    <name type="common">Pig</name>
    <dbReference type="NCBI Taxonomy" id="9823"/>
    <lineage>
        <taxon>Eukaryota</taxon>
        <taxon>Metazoa</taxon>
        <taxon>Chordata</taxon>
        <taxon>Craniata</taxon>
        <taxon>Vertebrata</taxon>
        <taxon>Euteleostomi</taxon>
        <taxon>Mammalia</taxon>
        <taxon>Eutheria</taxon>
        <taxon>Laurasiatheria</taxon>
        <taxon>Artiodactyla</taxon>
        <taxon>Suina</taxon>
        <taxon>Suidae</taxon>
        <taxon>Sus</taxon>
    </lineage>
</organism>
<feature type="domain" description="C2H2-type" evidence="10">
    <location>
        <begin position="43"/>
        <end position="67"/>
    </location>
</feature>
<sequence length="535" mass="59778">MIFIFPSLSDMCQGIKAGDRSITSFCRPIYEESKMNLEQERPFVCSAPGCSQRFPTEDHLMIHRHKHEMTLKFPSIKTDNMLSDQTPTPTRFLKNCEEVGLFSELDCSLEHEFRKAQEEESSKRNISMHNAVGGAMAGPGAHQLGSTRMPSHDTSVVIQQAMPSPQSSSVITQAPSTNRQIGPVPGSLSSLLHLHNRQRQPMPASMPGTLPNPTMPGSSAVLMPMERQMSVNSNLLGMQGPNLSNPCASPQVQPMHSEAKMRLKAALTHHPAAMSNGNMNTMGHMMEMMGSRQDQTPHHHMHSHPHQHQTLPAHHPYPHQHQHPAHHPHPQPHHQQNHPHHHSHSHLHAHPAHHQTSPHPPLHSGNQAQVSPATQQMQPTQTIQPPQPTGGRRRRVVDEDPDERRRKFLERNRAAATRCRQKRKVWVMSLEKKAEELTQTNMQLQNEVSMLKNEVAQLKQLLLTHKDCPITAMQKESQGYLSPESSPPASPVPTCSQQQVIQHNTITTSSAVSEVVGSSTLSQLTTHRTDLNPIL</sequence>
<dbReference type="SUPFAM" id="SSF57959">
    <property type="entry name" value="Leucine zipper domain"/>
    <property type="match status" value="1"/>
</dbReference>
<keyword evidence="7" id="KW-0862">Zinc</keyword>
<keyword evidence="8" id="KW-0175">Coiled coil</keyword>
<dbReference type="FunFam" id="1.20.5.170:FF:000010">
    <property type="entry name" value="Cyclic AMP-dependent transcription factor ATF-2"/>
    <property type="match status" value="1"/>
</dbReference>
<dbReference type="GO" id="GO:0003677">
    <property type="term" value="F:DNA binding"/>
    <property type="evidence" value="ECO:0007669"/>
    <property type="project" value="UniProtKB-KW"/>
</dbReference>
<dbReference type="GO" id="GO:0003700">
    <property type="term" value="F:DNA-binding transcription factor activity"/>
    <property type="evidence" value="ECO:0007669"/>
    <property type="project" value="InterPro"/>
</dbReference>
<dbReference type="Gene3D" id="3.30.160.60">
    <property type="entry name" value="Classic Zinc Finger"/>
    <property type="match status" value="1"/>
</dbReference>
<feature type="coiled-coil region" evidence="8">
    <location>
        <begin position="427"/>
        <end position="461"/>
    </location>
</feature>
<dbReference type="CDD" id="cd14687">
    <property type="entry name" value="bZIP_ATF2"/>
    <property type="match status" value="1"/>
</dbReference>
<keyword evidence="3" id="KW-0238">DNA-binding</keyword>
<comment type="subcellular location">
    <subcellularLocation>
        <location evidence="1">Nucleus</location>
    </subcellularLocation>
</comment>
<evidence type="ECO:0000313" key="13">
    <source>
        <dbReference type="Proteomes" id="UP000694728"/>
    </source>
</evidence>
<feature type="compositionally biased region" description="Basic and acidic residues" evidence="9">
    <location>
        <begin position="396"/>
        <end position="413"/>
    </location>
</feature>
<dbReference type="AlphaFoldDB" id="A0A8D1L6M6"/>
<dbReference type="GO" id="GO:0005634">
    <property type="term" value="C:nucleus"/>
    <property type="evidence" value="ECO:0007669"/>
    <property type="project" value="UniProtKB-SubCell"/>
</dbReference>
<feature type="region of interest" description="Disordered" evidence="9">
    <location>
        <begin position="292"/>
        <end position="418"/>
    </location>
</feature>
<dbReference type="Gene3D" id="1.20.5.170">
    <property type="match status" value="1"/>
</dbReference>
<keyword evidence="2" id="KW-0805">Transcription regulation</keyword>
<dbReference type="InterPro" id="IPR004827">
    <property type="entry name" value="bZIP"/>
</dbReference>
<evidence type="ECO:0000256" key="4">
    <source>
        <dbReference type="ARBA" id="ARBA00023159"/>
    </source>
</evidence>
<dbReference type="Proteomes" id="UP000694727">
    <property type="component" value="Unplaced"/>
</dbReference>
<evidence type="ECO:0008006" key="14">
    <source>
        <dbReference type="Google" id="ProtNLM"/>
    </source>
</evidence>
<dbReference type="PROSITE" id="PS50217">
    <property type="entry name" value="BZIP"/>
    <property type="match status" value="1"/>
</dbReference>
<evidence type="ECO:0000256" key="6">
    <source>
        <dbReference type="ARBA" id="ARBA00023242"/>
    </source>
</evidence>
<feature type="domain" description="BZIP" evidence="11">
    <location>
        <begin position="402"/>
        <end position="465"/>
    </location>
</feature>
<evidence type="ECO:0000256" key="1">
    <source>
        <dbReference type="ARBA" id="ARBA00004123"/>
    </source>
</evidence>
<dbReference type="InterPro" id="IPR013087">
    <property type="entry name" value="Znf_C2H2_type"/>
</dbReference>
<proteinExistence type="predicted"/>
<dbReference type="Pfam" id="PF00170">
    <property type="entry name" value="bZIP_1"/>
    <property type="match status" value="1"/>
</dbReference>
<keyword evidence="6" id="KW-0539">Nucleus</keyword>